<dbReference type="SMART" id="SM00534">
    <property type="entry name" value="MUTSac"/>
    <property type="match status" value="1"/>
</dbReference>
<keyword evidence="3 7" id="KW-0378">Hydrolase</keyword>
<organism evidence="10 11">
    <name type="scientific">Oceanotoga teriensis</name>
    <dbReference type="NCBI Taxonomy" id="515440"/>
    <lineage>
        <taxon>Bacteria</taxon>
        <taxon>Thermotogati</taxon>
        <taxon>Thermotogota</taxon>
        <taxon>Thermotogae</taxon>
        <taxon>Petrotogales</taxon>
        <taxon>Petrotogaceae</taxon>
        <taxon>Oceanotoga</taxon>
    </lineage>
</organism>
<comment type="subunit">
    <text evidence="7">Homodimer. Binds to stalled ribosomes, contacting rRNA.</text>
</comment>
<name>A0AA45C793_9BACT</name>
<keyword evidence="1 7" id="KW-0699">rRNA-binding</keyword>
<dbReference type="GO" id="GO:0140664">
    <property type="term" value="F:ATP-dependent DNA damage sensor activity"/>
    <property type="evidence" value="ECO:0007669"/>
    <property type="project" value="InterPro"/>
</dbReference>
<feature type="domain" description="Smr" evidence="9">
    <location>
        <begin position="694"/>
        <end position="768"/>
    </location>
</feature>
<dbReference type="SMART" id="SM00533">
    <property type="entry name" value="MUTSd"/>
    <property type="match status" value="1"/>
</dbReference>
<dbReference type="InterPro" id="IPR005747">
    <property type="entry name" value="MutS2"/>
</dbReference>
<dbReference type="PANTHER" id="PTHR48466">
    <property type="entry name" value="OS10G0509000 PROTEIN-RELATED"/>
    <property type="match status" value="1"/>
</dbReference>
<keyword evidence="7" id="KW-0255">Endonuclease</keyword>
<dbReference type="GO" id="GO:0005524">
    <property type="term" value="F:ATP binding"/>
    <property type="evidence" value="ECO:0007669"/>
    <property type="project" value="UniProtKB-UniRule"/>
</dbReference>
<dbReference type="EC" id="3.6.4.-" evidence="7"/>
<keyword evidence="2 7" id="KW-0547">Nucleotide-binding</keyword>
<dbReference type="Proteomes" id="UP000245921">
    <property type="component" value="Unassembled WGS sequence"/>
</dbReference>
<dbReference type="InterPro" id="IPR036063">
    <property type="entry name" value="Smr_dom_sf"/>
</dbReference>
<dbReference type="GO" id="GO:0043023">
    <property type="term" value="F:ribosomal large subunit binding"/>
    <property type="evidence" value="ECO:0007669"/>
    <property type="project" value="UniProtKB-UniRule"/>
</dbReference>
<evidence type="ECO:0000259" key="9">
    <source>
        <dbReference type="PROSITE" id="PS50828"/>
    </source>
</evidence>
<comment type="function">
    <text evidence="7">Endonuclease that is involved in the suppression of homologous recombination and thus may have a key role in the control of bacterial genetic diversity.</text>
</comment>
<dbReference type="GO" id="GO:0045910">
    <property type="term" value="P:negative regulation of DNA recombination"/>
    <property type="evidence" value="ECO:0007669"/>
    <property type="project" value="InterPro"/>
</dbReference>
<dbReference type="GO" id="GO:0030983">
    <property type="term" value="F:mismatched DNA binding"/>
    <property type="evidence" value="ECO:0007669"/>
    <property type="project" value="InterPro"/>
</dbReference>
<dbReference type="GO" id="GO:0019843">
    <property type="term" value="F:rRNA binding"/>
    <property type="evidence" value="ECO:0007669"/>
    <property type="project" value="UniProtKB-UniRule"/>
</dbReference>
<keyword evidence="7" id="KW-0540">Nuclease</keyword>
<dbReference type="Gene3D" id="3.40.50.300">
    <property type="entry name" value="P-loop containing nucleotide triphosphate hydrolases"/>
    <property type="match status" value="1"/>
</dbReference>
<evidence type="ECO:0000256" key="5">
    <source>
        <dbReference type="ARBA" id="ARBA00022884"/>
    </source>
</evidence>
<dbReference type="GO" id="GO:0072344">
    <property type="term" value="P:rescue of stalled ribosome"/>
    <property type="evidence" value="ECO:0007669"/>
    <property type="project" value="UniProtKB-UniRule"/>
</dbReference>
<dbReference type="SMART" id="SM00463">
    <property type="entry name" value="SMR"/>
    <property type="match status" value="1"/>
</dbReference>
<evidence type="ECO:0000313" key="11">
    <source>
        <dbReference type="Proteomes" id="UP000245921"/>
    </source>
</evidence>
<evidence type="ECO:0000256" key="3">
    <source>
        <dbReference type="ARBA" id="ARBA00022801"/>
    </source>
</evidence>
<dbReference type="GO" id="GO:0016887">
    <property type="term" value="F:ATP hydrolysis activity"/>
    <property type="evidence" value="ECO:0007669"/>
    <property type="project" value="InterPro"/>
</dbReference>
<dbReference type="SUPFAM" id="SSF48334">
    <property type="entry name" value="DNA repair protein MutS, domain III"/>
    <property type="match status" value="1"/>
</dbReference>
<dbReference type="Pfam" id="PF00488">
    <property type="entry name" value="MutS_V"/>
    <property type="match status" value="1"/>
</dbReference>
<dbReference type="InterPro" id="IPR000432">
    <property type="entry name" value="DNA_mismatch_repair_MutS_C"/>
</dbReference>
<evidence type="ECO:0000256" key="1">
    <source>
        <dbReference type="ARBA" id="ARBA00022730"/>
    </source>
</evidence>
<protein>
    <recommendedName>
        <fullName evidence="7">Endonuclease MutS2</fullName>
        <ecNumber evidence="7">3.1.-.-</ecNumber>
    </recommendedName>
    <alternativeName>
        <fullName evidence="7">Ribosome-associated protein quality control-upstream factor</fullName>
        <shortName evidence="7">RQC-upstream factor</shortName>
        <shortName evidence="7">RqcU</shortName>
        <ecNumber evidence="7">3.6.4.-</ecNumber>
    </alternativeName>
</protein>
<feature type="binding site" evidence="7">
    <location>
        <begin position="326"/>
        <end position="333"/>
    </location>
    <ligand>
        <name>ATP</name>
        <dbReference type="ChEBI" id="CHEBI:30616"/>
    </ligand>
</feature>
<dbReference type="EC" id="3.1.-.-" evidence="7"/>
<comment type="caution">
    <text evidence="10">The sequence shown here is derived from an EMBL/GenBank/DDBJ whole genome shotgun (WGS) entry which is preliminary data.</text>
</comment>
<dbReference type="GO" id="GO:0006298">
    <property type="term" value="P:mismatch repair"/>
    <property type="evidence" value="ECO:0007669"/>
    <property type="project" value="InterPro"/>
</dbReference>
<comment type="function">
    <text evidence="7">Acts as a ribosome collision sensor, splitting the ribosome into its 2 subunits. Detects stalled/collided 70S ribosomes which it binds and splits by an ATP-hydrolysis driven conformational change. Acts upstream of the ribosome quality control system (RQC), a ribosome-associated complex that mediates the extraction of incompletely synthesized nascent chains from stalled ribosomes and their subsequent degradation. Probably generates substrates for RQC.</text>
</comment>
<keyword evidence="5 7" id="KW-0694">RNA-binding</keyword>
<dbReference type="AlphaFoldDB" id="A0AA45C793"/>
<evidence type="ECO:0000256" key="6">
    <source>
        <dbReference type="ARBA" id="ARBA00023125"/>
    </source>
</evidence>
<sequence length="768" mass="88809">MKKEFLDLELNKTLEKISEYTHTKYGKDYLKNEIKFYDDYKILKREIEISRSFFILYQQGFLDLRGTDYIKEIIENIKNNLNIEIRDYRIIANFHSKIKIFIKENKNYLDPITEEILSKLNPMDEFVNYIYGIINEDDQIDDNATSTLSSIRKNLNKTKSRIIQNYNKLKNQYSKYLSLDQPIYKNGRLCLCVSSTYRRNVNGIVVGRSDSGNSLYIEPSIIAQLNEEIIILENEEKAEISRILSELRFKINKKMKTIENNIFWISYIDYQITKTRYALDNYGDFFLPSEKTRNIKFSELKHPLISKNDMIPINIDLKKNGIIITGPNTGGKTVTLKSIGLAFIMAHMSLPVLSVKAEMPFIKNIFTDIGDEQSISQNLSTFSSHLKNLKIILEEADEKSIVIIDELGTGTDPIEGAALGISIIKNLIEKNSLIFITSHLSEIKTYSLNQENLISASMSFDINSLKPTYVLQVGVPGASHAIEIAQRMGFPDEVIEQAKNNLGNEYKQTENVYKELGDIYSEIEQARKLKNEELKELSKLKEEYEEKYEKVKNKEIEKIDKEIKNSKQILKETKNEIEKILSNIKKYKEKDYQEVKNKLKEIEKMNENLNKIGKKEKIENKKYSFKENMIVLAPGNNKAKIVKIEKNKARLKFFNLPVEMTYDLNELKPIKKEEKSKEYTSSISTNVKTFKPEIDIRGYTVLDAIPEIENLISDLLTYRMEHGYIIHGKGTGKLAEGIWEYLRKCKDIKSFRIGKAGEGGTGVTVVEV</sequence>
<dbReference type="InterPro" id="IPR036187">
    <property type="entry name" value="DNA_mismatch_repair_MutS_sf"/>
</dbReference>
<dbReference type="InterPro" id="IPR002625">
    <property type="entry name" value="Smr_dom"/>
</dbReference>
<keyword evidence="4 7" id="KW-0067">ATP-binding</keyword>
<dbReference type="InterPro" id="IPR007696">
    <property type="entry name" value="DNA_mismatch_repair_MutS_core"/>
</dbReference>
<evidence type="ECO:0000256" key="8">
    <source>
        <dbReference type="SAM" id="Coils"/>
    </source>
</evidence>
<evidence type="ECO:0000256" key="2">
    <source>
        <dbReference type="ARBA" id="ARBA00022741"/>
    </source>
</evidence>
<dbReference type="SMART" id="SM00382">
    <property type="entry name" value="AAA"/>
    <property type="match status" value="1"/>
</dbReference>
<dbReference type="InterPro" id="IPR027417">
    <property type="entry name" value="P-loop_NTPase"/>
</dbReference>
<dbReference type="PROSITE" id="PS50828">
    <property type="entry name" value="SMR"/>
    <property type="match status" value="1"/>
</dbReference>
<keyword evidence="11" id="KW-1185">Reference proteome</keyword>
<dbReference type="InterPro" id="IPR003593">
    <property type="entry name" value="AAA+_ATPase"/>
</dbReference>
<comment type="similarity">
    <text evidence="7">Belongs to the DNA mismatch repair MutS family. MutS2 subfamily.</text>
</comment>
<proteinExistence type="inferred from homology"/>
<dbReference type="FunFam" id="3.40.50.300:FF:000830">
    <property type="entry name" value="Endonuclease MutS2"/>
    <property type="match status" value="1"/>
</dbReference>
<reference evidence="10 11" key="1">
    <citation type="submission" date="2018-05" db="EMBL/GenBank/DDBJ databases">
        <title>Genomic Encyclopedia of Type Strains, Phase IV (KMG-IV): sequencing the most valuable type-strain genomes for metagenomic binning, comparative biology and taxonomic classification.</title>
        <authorList>
            <person name="Goeker M."/>
        </authorList>
    </citation>
    <scope>NUCLEOTIDE SEQUENCE [LARGE SCALE GENOMIC DNA]</scope>
    <source>
        <strain evidence="10 11">DSM 24906</strain>
    </source>
</reference>
<evidence type="ECO:0000313" key="10">
    <source>
        <dbReference type="EMBL" id="PWJ95200.1"/>
    </source>
</evidence>
<dbReference type="Pfam" id="PF01713">
    <property type="entry name" value="Smr"/>
    <property type="match status" value="1"/>
</dbReference>
<dbReference type="PANTHER" id="PTHR48466:SF2">
    <property type="entry name" value="OS10G0509000 PROTEIN"/>
    <property type="match status" value="1"/>
</dbReference>
<dbReference type="GO" id="GO:0004519">
    <property type="term" value="F:endonuclease activity"/>
    <property type="evidence" value="ECO:0007669"/>
    <property type="project" value="UniProtKB-UniRule"/>
</dbReference>
<evidence type="ECO:0000256" key="4">
    <source>
        <dbReference type="ARBA" id="ARBA00022840"/>
    </source>
</evidence>
<dbReference type="NCBIfam" id="TIGR01069">
    <property type="entry name" value="mutS2"/>
    <property type="match status" value="1"/>
</dbReference>
<dbReference type="InterPro" id="IPR045076">
    <property type="entry name" value="MutS"/>
</dbReference>
<dbReference type="RefSeq" id="WP_109604452.1">
    <property type="nucleotide sequence ID" value="NZ_JAMHJO010000006.1"/>
</dbReference>
<gene>
    <name evidence="7" type="primary">mutS2</name>
    <name evidence="7" type="synonym">rqcU</name>
    <name evidence="10" type="ORF">C7380_1066</name>
</gene>
<keyword evidence="6 7" id="KW-0238">DNA-binding</keyword>
<dbReference type="SUPFAM" id="SSF160443">
    <property type="entry name" value="SMR domain-like"/>
    <property type="match status" value="1"/>
</dbReference>
<accession>A0AA45C793</accession>
<feature type="coiled-coil region" evidence="8">
    <location>
        <begin position="520"/>
        <end position="615"/>
    </location>
</feature>
<dbReference type="Gene3D" id="3.30.1370.110">
    <property type="match status" value="1"/>
</dbReference>
<dbReference type="PIRSF" id="PIRSF005814">
    <property type="entry name" value="MutS_YshD"/>
    <property type="match status" value="1"/>
</dbReference>
<dbReference type="EMBL" id="QGGI01000006">
    <property type="protein sequence ID" value="PWJ95200.1"/>
    <property type="molecule type" value="Genomic_DNA"/>
</dbReference>
<evidence type="ECO:0000256" key="7">
    <source>
        <dbReference type="HAMAP-Rule" id="MF_00092"/>
    </source>
</evidence>
<keyword evidence="8" id="KW-0175">Coiled coil</keyword>
<dbReference type="HAMAP" id="MF_00092">
    <property type="entry name" value="MutS2"/>
    <property type="match status" value="1"/>
</dbReference>
<dbReference type="SUPFAM" id="SSF52540">
    <property type="entry name" value="P-loop containing nucleoside triphosphate hydrolases"/>
    <property type="match status" value="1"/>
</dbReference>